<evidence type="ECO:0000313" key="3">
    <source>
        <dbReference type="Proteomes" id="UP000239863"/>
    </source>
</evidence>
<dbReference type="AlphaFoldDB" id="A0A2S6FYS9"/>
<sequence>MKKALYFILVMLMSVIIISCKGSDIKKQSNEKQEDKFNSKIATQTVKNYLEAISKGDINTAKKLSVEKMRDKSLEFISPDIDISGYSLEDFNELKESLVIKAKVSRVSNVDSRANLDTYNIKVIKEDTDEYKISDINVMTEKEAFYEDDEIRIRNKDNVKTNLLIDKSGIPQYGFSKNDKGNMIKISVPKTNFGTIAFSFSGDRIAITTYDKDSFVSIVKLDDSLMVQGEGSSEQTDGEGGGNKDSNKVKVREIPVGKEIISLDILKDTMIKKLCFSLDEKYFMTQYEVRDKGTGVRVYNVDKGDLLDIDLEKEFPIEEFNVTFYSFDKDGMIFDVSAKESKDREKEGRWKIEFKDMKLIKM</sequence>
<dbReference type="STRING" id="37659.GCA_000703125_00862"/>
<dbReference type="SUPFAM" id="SSF82171">
    <property type="entry name" value="DPP6 N-terminal domain-like"/>
    <property type="match status" value="1"/>
</dbReference>
<reference evidence="2 3" key="1">
    <citation type="submission" date="2018-02" db="EMBL/GenBank/DDBJ databases">
        <title>Genomic Encyclopedia of Archaeal and Bacterial Type Strains, Phase II (KMG-II): from individual species to whole genera.</title>
        <authorList>
            <person name="Goeker M."/>
        </authorList>
    </citation>
    <scope>NUCLEOTIDE SEQUENCE [LARGE SCALE GENOMIC DNA]</scope>
    <source>
        <strain evidence="2 3">DSM 15099</strain>
    </source>
</reference>
<protein>
    <submittedName>
        <fullName evidence="2">Uncharacterized protein</fullName>
    </submittedName>
</protein>
<gene>
    <name evidence="2" type="ORF">BD821_10441</name>
</gene>
<organism evidence="2 3">
    <name type="scientific">Clostridium algidicarnis DSM 15099</name>
    <dbReference type="NCBI Taxonomy" id="1121295"/>
    <lineage>
        <taxon>Bacteria</taxon>
        <taxon>Bacillati</taxon>
        <taxon>Bacillota</taxon>
        <taxon>Clostridia</taxon>
        <taxon>Eubacteriales</taxon>
        <taxon>Clostridiaceae</taxon>
        <taxon>Clostridium</taxon>
    </lineage>
</organism>
<dbReference type="OrthoDB" id="1950593at2"/>
<name>A0A2S6FYS9_9CLOT</name>
<dbReference type="PROSITE" id="PS51257">
    <property type="entry name" value="PROKAR_LIPOPROTEIN"/>
    <property type="match status" value="1"/>
</dbReference>
<dbReference type="Proteomes" id="UP000239863">
    <property type="component" value="Unassembled WGS sequence"/>
</dbReference>
<comment type="caution">
    <text evidence="2">The sequence shown here is derived from an EMBL/GenBank/DDBJ whole genome shotgun (WGS) entry which is preliminary data.</text>
</comment>
<dbReference type="EMBL" id="PTIS01000004">
    <property type="protein sequence ID" value="PPK48782.1"/>
    <property type="molecule type" value="Genomic_DNA"/>
</dbReference>
<evidence type="ECO:0000256" key="1">
    <source>
        <dbReference type="SAM" id="MobiDB-lite"/>
    </source>
</evidence>
<feature type="region of interest" description="Disordered" evidence="1">
    <location>
        <begin position="229"/>
        <end position="248"/>
    </location>
</feature>
<dbReference type="RefSeq" id="WP_104409514.1">
    <property type="nucleotide sequence ID" value="NZ_PTIS01000004.1"/>
</dbReference>
<proteinExistence type="predicted"/>
<accession>A0A2S6FYS9</accession>
<evidence type="ECO:0000313" key="2">
    <source>
        <dbReference type="EMBL" id="PPK48782.1"/>
    </source>
</evidence>